<name>A0A348AHV2_9FIRM</name>
<keyword evidence="2" id="KW-1185">Reference proteome</keyword>
<dbReference type="RefSeq" id="WP_126307490.1">
    <property type="nucleotide sequence ID" value="NZ_AP018449.1"/>
</dbReference>
<protein>
    <submittedName>
        <fullName evidence="1">Uncharacterized protein</fullName>
    </submittedName>
</protein>
<dbReference type="EMBL" id="AP018449">
    <property type="protein sequence ID" value="BBB90650.1"/>
    <property type="molecule type" value="Genomic_DNA"/>
</dbReference>
<dbReference type="AlphaFoldDB" id="A0A348AHV2"/>
<accession>A0A348AHV2</accession>
<evidence type="ECO:0000313" key="1">
    <source>
        <dbReference type="EMBL" id="BBB90650.1"/>
    </source>
</evidence>
<evidence type="ECO:0000313" key="2">
    <source>
        <dbReference type="Proteomes" id="UP000276437"/>
    </source>
</evidence>
<reference evidence="1 2" key="1">
    <citation type="journal article" date="2018" name="Int. J. Syst. Evol. Microbiol.">
        <title>Methylomusa anaerophila gen. nov., sp. nov., an anaerobic methanol-utilizing bacterium isolated from a microbial fuel cell.</title>
        <authorList>
            <person name="Amano N."/>
            <person name="Yamamuro A."/>
            <person name="Miyahara M."/>
            <person name="Kouzuma A."/>
            <person name="Abe T."/>
            <person name="Watanabe K."/>
        </authorList>
    </citation>
    <scope>NUCLEOTIDE SEQUENCE [LARGE SCALE GENOMIC DNA]</scope>
    <source>
        <strain evidence="1 2">MMFC1</strain>
    </source>
</reference>
<proteinExistence type="predicted"/>
<dbReference type="KEGG" id="mana:MAMMFC1_01311"/>
<sequence length="123" mass="13728">MTERTKAELYLTYLDRILAGEKDIEPVEDGEIAELIRLAQTMIAADFSSKSKIREILRKQLLGRLSPEDKAILAVMANDGRKEGELLEEELNFVTAAGQGVGNICPRCGANMGWVQRKCPFCR</sequence>
<dbReference type="OrthoDB" id="1809140at2"/>
<organism evidence="1 2">
    <name type="scientific">Methylomusa anaerophila</name>
    <dbReference type="NCBI Taxonomy" id="1930071"/>
    <lineage>
        <taxon>Bacteria</taxon>
        <taxon>Bacillati</taxon>
        <taxon>Bacillota</taxon>
        <taxon>Negativicutes</taxon>
        <taxon>Selenomonadales</taxon>
        <taxon>Sporomusaceae</taxon>
        <taxon>Methylomusa</taxon>
    </lineage>
</organism>
<dbReference type="Proteomes" id="UP000276437">
    <property type="component" value="Chromosome"/>
</dbReference>
<gene>
    <name evidence="1" type="ORF">MAMMFC1_01311</name>
</gene>